<dbReference type="EMBL" id="JXRA01000055">
    <property type="protein sequence ID" value="KIO76774.1"/>
    <property type="molecule type" value="Genomic_DNA"/>
</dbReference>
<protein>
    <submittedName>
        <fullName evidence="1">Uncharacterized protein</fullName>
    </submittedName>
</protein>
<dbReference type="RefSeq" id="WP_041882633.1">
    <property type="nucleotide sequence ID" value="NZ_JXRA01000055.1"/>
</dbReference>
<dbReference type="Proteomes" id="UP000032049">
    <property type="component" value="Unassembled WGS sequence"/>
</dbReference>
<keyword evidence="2" id="KW-1185">Reference proteome</keyword>
<gene>
    <name evidence="1" type="ORF">TH53_13225</name>
</gene>
<accession>A0A0D0FWB8</accession>
<organism evidence="1 2">
    <name type="scientific">Pedobacter lusitanus</name>
    <dbReference type="NCBI Taxonomy" id="1503925"/>
    <lineage>
        <taxon>Bacteria</taxon>
        <taxon>Pseudomonadati</taxon>
        <taxon>Bacteroidota</taxon>
        <taxon>Sphingobacteriia</taxon>
        <taxon>Sphingobacteriales</taxon>
        <taxon>Sphingobacteriaceae</taxon>
        <taxon>Pedobacter</taxon>
    </lineage>
</organism>
<comment type="caution">
    <text evidence="1">The sequence shown here is derived from an EMBL/GenBank/DDBJ whole genome shotgun (WGS) entry which is preliminary data.</text>
</comment>
<evidence type="ECO:0000313" key="2">
    <source>
        <dbReference type="Proteomes" id="UP000032049"/>
    </source>
</evidence>
<evidence type="ECO:0000313" key="1">
    <source>
        <dbReference type="EMBL" id="KIO76774.1"/>
    </source>
</evidence>
<dbReference type="AlphaFoldDB" id="A0A0D0FWB8"/>
<dbReference type="OrthoDB" id="671726at2"/>
<name>A0A0D0FWB8_9SPHI</name>
<sequence>MWKLYGREYLTINKRLITYNNSCLFFKTHLQTKRICKKLTVIPYELYGQGKAKMVNVVFEACDVTNVPENVYEFSLPVRIEQAEMISYMLSLLYLNKVGFDFNRTRICAN</sequence>
<proteinExistence type="predicted"/>
<reference evidence="1 2" key="1">
    <citation type="submission" date="2015-01" db="EMBL/GenBank/DDBJ databases">
        <title>Draft genome sequence of Pedobacter sp. NL19 isolated from sludge of an effluent treatment pond in an abandoned uranium mine.</title>
        <authorList>
            <person name="Santos T."/>
            <person name="Caetano T."/>
            <person name="Covas C."/>
            <person name="Cruz A."/>
            <person name="Mendo S."/>
        </authorList>
    </citation>
    <scope>NUCLEOTIDE SEQUENCE [LARGE SCALE GENOMIC DNA]</scope>
    <source>
        <strain evidence="1 2">NL19</strain>
    </source>
</reference>